<organism evidence="4 5">
    <name type="scientific">Devosia salina</name>
    <dbReference type="NCBI Taxonomy" id="2860336"/>
    <lineage>
        <taxon>Bacteria</taxon>
        <taxon>Pseudomonadati</taxon>
        <taxon>Pseudomonadota</taxon>
        <taxon>Alphaproteobacteria</taxon>
        <taxon>Hyphomicrobiales</taxon>
        <taxon>Devosiaceae</taxon>
        <taxon>Devosia</taxon>
    </lineage>
</organism>
<dbReference type="InterPro" id="IPR020084">
    <property type="entry name" value="NUDIX_hydrolase_CS"/>
</dbReference>
<dbReference type="Pfam" id="PF00293">
    <property type="entry name" value="NUDIX"/>
    <property type="match status" value="1"/>
</dbReference>
<comment type="cofactor">
    <cofactor evidence="1">
        <name>Mg(2+)</name>
        <dbReference type="ChEBI" id="CHEBI:18420"/>
    </cofactor>
</comment>
<evidence type="ECO:0000256" key="2">
    <source>
        <dbReference type="ARBA" id="ARBA00022801"/>
    </source>
</evidence>
<keyword evidence="5" id="KW-1185">Reference proteome</keyword>
<evidence type="ECO:0000313" key="5">
    <source>
        <dbReference type="Proteomes" id="UP000825799"/>
    </source>
</evidence>
<dbReference type="PANTHER" id="PTHR43046">
    <property type="entry name" value="GDP-MANNOSE MANNOSYL HYDROLASE"/>
    <property type="match status" value="1"/>
</dbReference>
<gene>
    <name evidence="4" type="ORF">K1X15_20365</name>
</gene>
<sequence length="151" mass="16850">MMKHRISAGVLALRDDRILLVRHYRPGVHDFWAGPGGGVEGSEELPLAAEREAFEEAGVRVQARVMAYIDELVDDWGRIVKFWFLADYLSGDIDVSANPAEGEAISEAGWFARDSLPAGHVFPDILRDRFWDDLATGFPAPIKLPLKQSIF</sequence>
<dbReference type="EMBL" id="CP080590">
    <property type="protein sequence ID" value="QYO76890.1"/>
    <property type="molecule type" value="Genomic_DNA"/>
</dbReference>
<dbReference type="RefSeq" id="WP_220305354.1">
    <property type="nucleotide sequence ID" value="NZ_CP080590.1"/>
</dbReference>
<dbReference type="InterPro" id="IPR000086">
    <property type="entry name" value="NUDIX_hydrolase_dom"/>
</dbReference>
<protein>
    <submittedName>
        <fullName evidence="4">NUDIX domain-containing protein</fullName>
    </submittedName>
</protein>
<evidence type="ECO:0000259" key="3">
    <source>
        <dbReference type="PROSITE" id="PS51462"/>
    </source>
</evidence>
<dbReference type="PROSITE" id="PS51462">
    <property type="entry name" value="NUDIX"/>
    <property type="match status" value="1"/>
</dbReference>
<dbReference type="SUPFAM" id="SSF55811">
    <property type="entry name" value="Nudix"/>
    <property type="match status" value="1"/>
</dbReference>
<reference evidence="4 5" key="1">
    <citation type="submission" date="2021-08" db="EMBL/GenBank/DDBJ databases">
        <title>Devosia salina sp. nov., isolated from the South China Sea sediment.</title>
        <authorList>
            <person name="Zhou Z."/>
        </authorList>
    </citation>
    <scope>NUCLEOTIDE SEQUENCE [LARGE SCALE GENOMIC DNA]</scope>
    <source>
        <strain evidence="4 5">SCS-3</strain>
    </source>
</reference>
<dbReference type="InterPro" id="IPR015797">
    <property type="entry name" value="NUDIX_hydrolase-like_dom_sf"/>
</dbReference>
<evidence type="ECO:0000256" key="1">
    <source>
        <dbReference type="ARBA" id="ARBA00001946"/>
    </source>
</evidence>
<proteinExistence type="predicted"/>
<dbReference type="Proteomes" id="UP000825799">
    <property type="component" value="Chromosome"/>
</dbReference>
<name>A0ABX8WFC7_9HYPH</name>
<dbReference type="Gene3D" id="3.90.79.10">
    <property type="entry name" value="Nucleoside Triphosphate Pyrophosphohydrolase"/>
    <property type="match status" value="1"/>
</dbReference>
<feature type="domain" description="Nudix hydrolase" evidence="3">
    <location>
        <begin position="3"/>
        <end position="140"/>
    </location>
</feature>
<keyword evidence="2" id="KW-0378">Hydrolase</keyword>
<dbReference type="PROSITE" id="PS00893">
    <property type="entry name" value="NUDIX_BOX"/>
    <property type="match status" value="1"/>
</dbReference>
<accession>A0ABX8WFC7</accession>
<dbReference type="PANTHER" id="PTHR43046:SF16">
    <property type="entry name" value="ADP-RIBOSE PYROPHOSPHATASE YJHB-RELATED"/>
    <property type="match status" value="1"/>
</dbReference>
<evidence type="ECO:0000313" key="4">
    <source>
        <dbReference type="EMBL" id="QYO76890.1"/>
    </source>
</evidence>